<reference evidence="12" key="1">
    <citation type="submission" date="2014-03" db="EMBL/GenBank/DDBJ databases">
        <authorList>
            <person name="Aksoy S."/>
            <person name="Warren W."/>
            <person name="Wilson R.K."/>
        </authorList>
    </citation>
    <scope>NUCLEOTIDE SEQUENCE [LARGE SCALE GENOMIC DNA]</scope>
    <source>
        <strain evidence="12">IAEA</strain>
    </source>
</reference>
<accession>A0A1A9ZQW5</accession>
<dbReference type="GO" id="GO:0045165">
    <property type="term" value="P:cell fate commitment"/>
    <property type="evidence" value="ECO:0007669"/>
    <property type="project" value="TreeGrafter"/>
</dbReference>
<dbReference type="InterPro" id="IPR013088">
    <property type="entry name" value="Znf_NHR/GATA"/>
</dbReference>
<evidence type="ECO:0000256" key="3">
    <source>
        <dbReference type="ARBA" id="ARBA00022771"/>
    </source>
</evidence>
<dbReference type="GO" id="GO:0000981">
    <property type="term" value="F:DNA-binding transcription factor activity, RNA polymerase II-specific"/>
    <property type="evidence" value="ECO:0007669"/>
    <property type="project" value="TreeGrafter"/>
</dbReference>
<dbReference type="PANTHER" id="PTHR10071">
    <property type="entry name" value="TRANSCRIPTION FACTOR GATA FAMILY MEMBER"/>
    <property type="match status" value="1"/>
</dbReference>
<keyword evidence="12" id="KW-1185">Reference proteome</keyword>
<dbReference type="PROSITE" id="PS00344">
    <property type="entry name" value="GATA_ZN_FINGER_1"/>
    <property type="match status" value="1"/>
</dbReference>
<evidence type="ECO:0000259" key="10">
    <source>
        <dbReference type="PROSITE" id="PS50114"/>
    </source>
</evidence>
<proteinExistence type="predicted"/>
<dbReference type="GO" id="GO:0000122">
    <property type="term" value="P:negative regulation of transcription by RNA polymerase II"/>
    <property type="evidence" value="ECO:0007669"/>
    <property type="project" value="TreeGrafter"/>
</dbReference>
<dbReference type="GO" id="GO:0045944">
    <property type="term" value="P:positive regulation of transcription by RNA polymerase II"/>
    <property type="evidence" value="ECO:0007669"/>
    <property type="project" value="TreeGrafter"/>
</dbReference>
<keyword evidence="6" id="KW-0804">Transcription</keyword>
<dbReference type="VEuPathDB" id="VectorBase:GPAI022239"/>
<dbReference type="AlphaFoldDB" id="A0A1A9ZQW5"/>
<feature type="domain" description="GATA-type" evidence="10">
    <location>
        <begin position="122"/>
        <end position="175"/>
    </location>
</feature>
<dbReference type="PROSITE" id="PS50114">
    <property type="entry name" value="GATA_ZN_FINGER_2"/>
    <property type="match status" value="1"/>
</dbReference>
<evidence type="ECO:0000256" key="6">
    <source>
        <dbReference type="ARBA" id="ARBA00023163"/>
    </source>
</evidence>
<dbReference type="PANTHER" id="PTHR10071:SF281">
    <property type="entry name" value="BOX A-BINDING FACTOR-RELATED"/>
    <property type="match status" value="1"/>
</dbReference>
<evidence type="ECO:0000256" key="1">
    <source>
        <dbReference type="ARBA" id="ARBA00004123"/>
    </source>
</evidence>
<dbReference type="CDD" id="cd00202">
    <property type="entry name" value="ZnF_GATA"/>
    <property type="match status" value="1"/>
</dbReference>
<dbReference type="Pfam" id="PF00320">
    <property type="entry name" value="GATA"/>
    <property type="match status" value="1"/>
</dbReference>
<keyword evidence="4" id="KW-0862">Zinc</keyword>
<dbReference type="GO" id="GO:0008270">
    <property type="term" value="F:zinc ion binding"/>
    <property type="evidence" value="ECO:0007669"/>
    <property type="project" value="UniProtKB-KW"/>
</dbReference>
<dbReference type="SUPFAM" id="SSF57716">
    <property type="entry name" value="Glucocorticoid receptor-like (DNA-binding domain)"/>
    <property type="match status" value="1"/>
</dbReference>
<keyword evidence="2" id="KW-0479">Metal-binding</keyword>
<protein>
    <recommendedName>
        <fullName evidence="10">GATA-type domain-containing protein</fullName>
    </recommendedName>
</protein>
<comment type="subcellular location">
    <subcellularLocation>
        <location evidence="1">Nucleus</location>
    </subcellularLocation>
</comment>
<evidence type="ECO:0000256" key="2">
    <source>
        <dbReference type="ARBA" id="ARBA00022723"/>
    </source>
</evidence>
<dbReference type="GO" id="GO:0005634">
    <property type="term" value="C:nucleus"/>
    <property type="evidence" value="ECO:0007669"/>
    <property type="project" value="UniProtKB-SubCell"/>
</dbReference>
<evidence type="ECO:0000313" key="12">
    <source>
        <dbReference type="Proteomes" id="UP000092445"/>
    </source>
</evidence>
<evidence type="ECO:0000313" key="11">
    <source>
        <dbReference type="EnsemblMetazoa" id="GPAI022239-PA"/>
    </source>
</evidence>
<reference evidence="11" key="2">
    <citation type="submission" date="2020-05" db="UniProtKB">
        <authorList>
            <consortium name="EnsemblMetazoa"/>
        </authorList>
    </citation>
    <scope>IDENTIFICATION</scope>
    <source>
        <strain evidence="11">IAEA</strain>
    </source>
</reference>
<sequence length="274" mass="30736">MSALQLNWNEIFEDYNVDNTLNVRQTGANNVESNETNRLLQLLNKSFTFPVAAPKPLLQTDSREEPIALLKSTDEQLISKVKISDCIVSTDGNECITNHYISMEDAVYDKKNPKNSTSANSAQKGMSCSNCGTLTTTIWRRNIRGEIVCNACGLYFKLHGINRPHSMRRDTIHTRRRRPKDSEKSEKKTMEKKYLEGISTSLNEKSEDVKLRFGGYANKDIITFIKNNGPISGMEEADGKKQSNVDHASKKLNEGNDDFVAPLNLVASANNKLT</sequence>
<evidence type="ECO:0000256" key="5">
    <source>
        <dbReference type="ARBA" id="ARBA00023015"/>
    </source>
</evidence>
<organism evidence="11 12">
    <name type="scientific">Glossina pallidipes</name>
    <name type="common">Tsetse fly</name>
    <dbReference type="NCBI Taxonomy" id="7398"/>
    <lineage>
        <taxon>Eukaryota</taxon>
        <taxon>Metazoa</taxon>
        <taxon>Ecdysozoa</taxon>
        <taxon>Arthropoda</taxon>
        <taxon>Hexapoda</taxon>
        <taxon>Insecta</taxon>
        <taxon>Pterygota</taxon>
        <taxon>Neoptera</taxon>
        <taxon>Endopterygota</taxon>
        <taxon>Diptera</taxon>
        <taxon>Brachycera</taxon>
        <taxon>Muscomorpha</taxon>
        <taxon>Hippoboscoidea</taxon>
        <taxon>Glossinidae</taxon>
        <taxon>Glossina</taxon>
    </lineage>
</organism>
<keyword evidence="5" id="KW-0805">Transcription regulation</keyword>
<feature type="region of interest" description="Disordered" evidence="9">
    <location>
        <begin position="167"/>
        <end position="190"/>
    </location>
</feature>
<dbReference type="InterPro" id="IPR039355">
    <property type="entry name" value="Transcription_factor_GATA"/>
</dbReference>
<dbReference type="Proteomes" id="UP000092445">
    <property type="component" value="Unassembled WGS sequence"/>
</dbReference>
<keyword evidence="3 8" id="KW-0863">Zinc-finger</keyword>
<keyword evidence="7" id="KW-0539">Nucleus</keyword>
<dbReference type="STRING" id="7398.A0A1A9ZQW5"/>
<dbReference type="GO" id="GO:0000978">
    <property type="term" value="F:RNA polymerase II cis-regulatory region sequence-specific DNA binding"/>
    <property type="evidence" value="ECO:0007669"/>
    <property type="project" value="TreeGrafter"/>
</dbReference>
<evidence type="ECO:0000256" key="9">
    <source>
        <dbReference type="SAM" id="MobiDB-lite"/>
    </source>
</evidence>
<dbReference type="SMART" id="SM00401">
    <property type="entry name" value="ZnF_GATA"/>
    <property type="match status" value="1"/>
</dbReference>
<dbReference type="Gene3D" id="3.30.50.10">
    <property type="entry name" value="Erythroid Transcription Factor GATA-1, subunit A"/>
    <property type="match status" value="1"/>
</dbReference>
<dbReference type="FunFam" id="3.30.50.10:FF:000002">
    <property type="entry name" value="Gata transcription factor gatad"/>
    <property type="match status" value="1"/>
</dbReference>
<dbReference type="InterPro" id="IPR000679">
    <property type="entry name" value="Znf_GATA"/>
</dbReference>
<dbReference type="EnsemblMetazoa" id="GPAI022239-RA">
    <property type="protein sequence ID" value="GPAI022239-PA"/>
    <property type="gene ID" value="GPAI022239"/>
</dbReference>
<evidence type="ECO:0000256" key="4">
    <source>
        <dbReference type="ARBA" id="ARBA00022833"/>
    </source>
</evidence>
<evidence type="ECO:0000256" key="7">
    <source>
        <dbReference type="ARBA" id="ARBA00023242"/>
    </source>
</evidence>
<dbReference type="PRINTS" id="PR00619">
    <property type="entry name" value="GATAZNFINGER"/>
</dbReference>
<feature type="compositionally biased region" description="Basic and acidic residues" evidence="9">
    <location>
        <begin position="180"/>
        <end position="190"/>
    </location>
</feature>
<evidence type="ECO:0000256" key="8">
    <source>
        <dbReference type="PROSITE-ProRule" id="PRU00094"/>
    </source>
</evidence>
<name>A0A1A9ZQW5_GLOPL</name>